<proteinExistence type="predicted"/>
<feature type="region of interest" description="Disordered" evidence="1">
    <location>
        <begin position="47"/>
        <end position="67"/>
    </location>
</feature>
<dbReference type="Proteomes" id="UP000324222">
    <property type="component" value="Unassembled WGS sequence"/>
</dbReference>
<accession>A0A5B7H5X0</accession>
<name>A0A5B7H5X0_PORTR</name>
<feature type="compositionally biased region" description="Low complexity" evidence="1">
    <location>
        <begin position="55"/>
        <end position="66"/>
    </location>
</feature>
<evidence type="ECO:0000256" key="1">
    <source>
        <dbReference type="SAM" id="MobiDB-lite"/>
    </source>
</evidence>
<keyword evidence="3" id="KW-1185">Reference proteome</keyword>
<dbReference type="AlphaFoldDB" id="A0A5B7H5X0"/>
<gene>
    <name evidence="2" type="ORF">E2C01_060589</name>
</gene>
<dbReference type="EMBL" id="VSRR010024762">
    <property type="protein sequence ID" value="MPC66442.1"/>
    <property type="molecule type" value="Genomic_DNA"/>
</dbReference>
<organism evidence="2 3">
    <name type="scientific">Portunus trituberculatus</name>
    <name type="common">Swimming crab</name>
    <name type="synonym">Neptunus trituberculatus</name>
    <dbReference type="NCBI Taxonomy" id="210409"/>
    <lineage>
        <taxon>Eukaryota</taxon>
        <taxon>Metazoa</taxon>
        <taxon>Ecdysozoa</taxon>
        <taxon>Arthropoda</taxon>
        <taxon>Crustacea</taxon>
        <taxon>Multicrustacea</taxon>
        <taxon>Malacostraca</taxon>
        <taxon>Eumalacostraca</taxon>
        <taxon>Eucarida</taxon>
        <taxon>Decapoda</taxon>
        <taxon>Pleocyemata</taxon>
        <taxon>Brachyura</taxon>
        <taxon>Eubrachyura</taxon>
        <taxon>Portunoidea</taxon>
        <taxon>Portunidae</taxon>
        <taxon>Portuninae</taxon>
        <taxon>Portunus</taxon>
    </lineage>
</organism>
<comment type="caution">
    <text evidence="2">The sequence shown here is derived from an EMBL/GenBank/DDBJ whole genome shotgun (WGS) entry which is preliminary data.</text>
</comment>
<evidence type="ECO:0000313" key="2">
    <source>
        <dbReference type="EMBL" id="MPC66442.1"/>
    </source>
</evidence>
<evidence type="ECO:0000313" key="3">
    <source>
        <dbReference type="Proteomes" id="UP000324222"/>
    </source>
</evidence>
<reference evidence="2 3" key="1">
    <citation type="submission" date="2019-05" db="EMBL/GenBank/DDBJ databases">
        <title>Another draft genome of Portunus trituberculatus and its Hox gene families provides insights of decapod evolution.</title>
        <authorList>
            <person name="Jeong J.-H."/>
            <person name="Song I."/>
            <person name="Kim S."/>
            <person name="Choi T."/>
            <person name="Kim D."/>
            <person name="Ryu S."/>
            <person name="Kim W."/>
        </authorList>
    </citation>
    <scope>NUCLEOTIDE SEQUENCE [LARGE SCALE GENOMIC DNA]</scope>
    <source>
        <tissue evidence="2">Muscle</tissue>
    </source>
</reference>
<protein>
    <submittedName>
        <fullName evidence="2">Uncharacterized protein</fullName>
    </submittedName>
</protein>
<sequence length="158" mass="17904">MVPLYHGGTINYSDINKEEFTFASHVSHTRMVHLRELMEGEIKDKVEQEAEQEAGQEAGKETGQQENCDAGVKSHGRLFLCVMRRFIPATLTRLTQRIPLQQRPPTDRISSPHPSPYIRLTLGNTSASLTLFLDVASTSLRLYVNCDAWFKTTSLIWV</sequence>